<dbReference type="InterPro" id="IPR025285">
    <property type="entry name" value="DUF4145"/>
</dbReference>
<evidence type="ECO:0000313" key="3">
    <source>
        <dbReference type="Proteomes" id="UP000621799"/>
    </source>
</evidence>
<evidence type="ECO:0000313" key="2">
    <source>
        <dbReference type="EMBL" id="MBE9041791.1"/>
    </source>
</evidence>
<keyword evidence="3" id="KW-1185">Reference proteome</keyword>
<dbReference type="RefSeq" id="WP_264321986.1">
    <property type="nucleotide sequence ID" value="NZ_JADEXN010000246.1"/>
</dbReference>
<dbReference type="Proteomes" id="UP000621799">
    <property type="component" value="Unassembled WGS sequence"/>
</dbReference>
<accession>A0A928W0N7</accession>
<reference evidence="2" key="1">
    <citation type="submission" date="2020-10" db="EMBL/GenBank/DDBJ databases">
        <authorList>
            <person name="Castelo-Branco R."/>
            <person name="Eusebio N."/>
            <person name="Adriana R."/>
            <person name="Vieira A."/>
            <person name="Brugerolle De Fraissinette N."/>
            <person name="Rezende De Castro R."/>
            <person name="Schneider M.P."/>
            <person name="Vasconcelos V."/>
            <person name="Leao P.N."/>
        </authorList>
    </citation>
    <scope>NUCLEOTIDE SEQUENCE</scope>
    <source>
        <strain evidence="2">LEGE 11467</strain>
    </source>
</reference>
<organism evidence="2 3">
    <name type="scientific">Zarconia navalis LEGE 11467</name>
    <dbReference type="NCBI Taxonomy" id="1828826"/>
    <lineage>
        <taxon>Bacteria</taxon>
        <taxon>Bacillati</taxon>
        <taxon>Cyanobacteriota</taxon>
        <taxon>Cyanophyceae</taxon>
        <taxon>Oscillatoriophycideae</taxon>
        <taxon>Oscillatoriales</taxon>
        <taxon>Oscillatoriales incertae sedis</taxon>
        <taxon>Zarconia</taxon>
        <taxon>Zarconia navalis</taxon>
    </lineage>
</organism>
<dbReference type="AlphaFoldDB" id="A0A928W0N7"/>
<name>A0A928W0N7_9CYAN</name>
<comment type="caution">
    <text evidence="2">The sequence shown here is derived from an EMBL/GenBank/DDBJ whole genome shotgun (WGS) entry which is preliminary data.</text>
</comment>
<dbReference type="Pfam" id="PF13643">
    <property type="entry name" value="DUF4145"/>
    <property type="match status" value="1"/>
</dbReference>
<gene>
    <name evidence="2" type="ORF">IQ235_13475</name>
</gene>
<proteinExistence type="predicted"/>
<evidence type="ECO:0000259" key="1">
    <source>
        <dbReference type="Pfam" id="PF13643"/>
    </source>
</evidence>
<protein>
    <submittedName>
        <fullName evidence="2">DUF4145 domain-containing protein</fullName>
    </submittedName>
</protein>
<dbReference type="EMBL" id="JADEXN010000246">
    <property type="protein sequence ID" value="MBE9041791.1"/>
    <property type="molecule type" value="Genomic_DNA"/>
</dbReference>
<sequence length="214" mass="24452">MSSKIKVTGLIQCQRCYHQIRMEIVAEYSKTNPQYESGVTWDESDNYELLLCPVCSSVALRSYYWRDYMEPENVKFHYLYPVEQEKPLGLPPEIQKAYDAAIKVKYIDVNAYAVLVGRVLEMICKDRNASGSTLNNKLKNLSAKGEIPNKLVKVSENIRHLRNIGAHASLGELTESEEPLLSSLLRAILEYVYSAPYLAQEAEEKLRILKDSNQ</sequence>
<feature type="domain" description="DUF4145" evidence="1">
    <location>
        <begin position="101"/>
        <end position="177"/>
    </location>
</feature>